<dbReference type="PRINTS" id="PR00069">
    <property type="entry name" value="ALDKETRDTASE"/>
</dbReference>
<evidence type="ECO:0000256" key="4">
    <source>
        <dbReference type="ARBA" id="ARBA00047534"/>
    </source>
</evidence>
<dbReference type="GeneID" id="31007096"/>
<comment type="catalytic activity">
    <reaction evidence="4">
        <text>xylitol + NADP(+) = D-xylose + NADPH + H(+)</text>
        <dbReference type="Rhea" id="RHEA:27445"/>
        <dbReference type="ChEBI" id="CHEBI:15378"/>
        <dbReference type="ChEBI" id="CHEBI:17151"/>
        <dbReference type="ChEBI" id="CHEBI:53455"/>
        <dbReference type="ChEBI" id="CHEBI:57783"/>
        <dbReference type="ChEBI" id="CHEBI:58349"/>
        <dbReference type="EC" id="1.1.1.307"/>
    </reaction>
</comment>
<keyword evidence="11" id="KW-1185">Reference proteome</keyword>
<dbReference type="PIRSF" id="PIRSF000097">
    <property type="entry name" value="AKR"/>
    <property type="match status" value="1"/>
</dbReference>
<dbReference type="PROSITE" id="PS00062">
    <property type="entry name" value="ALDOKETO_REDUCTASE_2"/>
    <property type="match status" value="1"/>
</dbReference>
<reference evidence="10 11" key="1">
    <citation type="submission" date="2015-06" db="EMBL/GenBank/DDBJ databases">
        <title>Talaromyces atroroseus IBT 11181 draft genome.</title>
        <authorList>
            <person name="Rasmussen K.B."/>
            <person name="Rasmussen S."/>
            <person name="Petersen B."/>
            <person name="Sicheritz-Ponten T."/>
            <person name="Mortensen U.H."/>
            <person name="Thrane U."/>
        </authorList>
    </citation>
    <scope>NUCLEOTIDE SEQUENCE [LARGE SCALE GENOMIC DNA]</scope>
    <source>
        <strain evidence="10 11">IBT 11181</strain>
    </source>
</reference>
<dbReference type="Proteomes" id="UP000214365">
    <property type="component" value="Unassembled WGS sequence"/>
</dbReference>
<dbReference type="Pfam" id="PF00248">
    <property type="entry name" value="Aldo_ket_red"/>
    <property type="match status" value="1"/>
</dbReference>
<feature type="site" description="Lowers pKa of active site Tyr" evidence="8">
    <location>
        <position position="77"/>
    </location>
</feature>
<evidence type="ECO:0000256" key="8">
    <source>
        <dbReference type="PIRSR" id="PIRSR000097-3"/>
    </source>
</evidence>
<evidence type="ECO:0000256" key="3">
    <source>
        <dbReference type="ARBA" id="ARBA00025065"/>
    </source>
</evidence>
<dbReference type="EMBL" id="LFMY01000012">
    <property type="protein sequence ID" value="OKL57021.1"/>
    <property type="molecule type" value="Genomic_DNA"/>
</dbReference>
<feature type="binding site" evidence="7">
    <location>
        <position position="108"/>
    </location>
    <ligand>
        <name>substrate</name>
    </ligand>
</feature>
<accession>A0A225A8E1</accession>
<evidence type="ECO:0000259" key="9">
    <source>
        <dbReference type="Pfam" id="PF00248"/>
    </source>
</evidence>
<dbReference type="InterPro" id="IPR020471">
    <property type="entry name" value="AKR"/>
</dbReference>
<dbReference type="GO" id="GO:0016616">
    <property type="term" value="F:oxidoreductase activity, acting on the CH-OH group of donors, NAD or NADP as acceptor"/>
    <property type="evidence" value="ECO:0007669"/>
    <property type="project" value="UniProtKB-ARBA"/>
</dbReference>
<evidence type="ECO:0000256" key="5">
    <source>
        <dbReference type="ARBA" id="ARBA00049485"/>
    </source>
</evidence>
<keyword evidence="2" id="KW-0560">Oxidoreductase</keyword>
<evidence type="ECO:0000256" key="1">
    <source>
        <dbReference type="ARBA" id="ARBA00012845"/>
    </source>
</evidence>
<name>A0A225A8E1_TALAT</name>
<dbReference type="STRING" id="1441469.A0A225A8E1"/>
<organism evidence="10 11">
    <name type="scientific">Talaromyces atroroseus</name>
    <dbReference type="NCBI Taxonomy" id="1441469"/>
    <lineage>
        <taxon>Eukaryota</taxon>
        <taxon>Fungi</taxon>
        <taxon>Dikarya</taxon>
        <taxon>Ascomycota</taxon>
        <taxon>Pezizomycotina</taxon>
        <taxon>Eurotiomycetes</taxon>
        <taxon>Eurotiomycetidae</taxon>
        <taxon>Eurotiales</taxon>
        <taxon>Trichocomaceae</taxon>
        <taxon>Talaromyces</taxon>
        <taxon>Talaromyces sect. Trachyspermi</taxon>
    </lineage>
</organism>
<dbReference type="InterPro" id="IPR023210">
    <property type="entry name" value="NADP_OxRdtase_dom"/>
</dbReference>
<dbReference type="SUPFAM" id="SSF51430">
    <property type="entry name" value="NAD(P)-linked oxidoreductase"/>
    <property type="match status" value="1"/>
</dbReference>
<dbReference type="OrthoDB" id="416253at2759"/>
<dbReference type="EC" id="1.1.1.307" evidence="1"/>
<gene>
    <name evidence="10" type="ORF">UA08_07340</name>
</gene>
<dbReference type="RefSeq" id="XP_020117142.1">
    <property type="nucleotide sequence ID" value="XM_020262503.1"/>
</dbReference>
<dbReference type="PROSITE" id="PS00798">
    <property type="entry name" value="ALDOKETO_REDUCTASE_1"/>
    <property type="match status" value="1"/>
</dbReference>
<comment type="catalytic activity">
    <reaction evidence="5">
        <text>xylitol + NAD(+) = D-xylose + NADH + H(+)</text>
        <dbReference type="Rhea" id="RHEA:27441"/>
        <dbReference type="ChEBI" id="CHEBI:15378"/>
        <dbReference type="ChEBI" id="CHEBI:17151"/>
        <dbReference type="ChEBI" id="CHEBI:53455"/>
        <dbReference type="ChEBI" id="CHEBI:57540"/>
        <dbReference type="ChEBI" id="CHEBI:57945"/>
        <dbReference type="EC" id="1.1.1.307"/>
    </reaction>
</comment>
<dbReference type="FunFam" id="3.20.20.100:FF:000002">
    <property type="entry name" value="2,5-diketo-D-gluconic acid reductase A"/>
    <property type="match status" value="1"/>
</dbReference>
<evidence type="ECO:0000256" key="7">
    <source>
        <dbReference type="PIRSR" id="PIRSR000097-2"/>
    </source>
</evidence>
<sequence length="310" mass="34747">MTFTTKTFTLNSGAAIPAIGLGTWQSKENSTRDAVKHALQHGYRHIDTALNYGNEKEVGEGIRESDVPREEIWVTTKLDNHWHHRVKEGLQSSLDALGLDYLDLYLIHFPCSTDPENRSKHLSDWDFVKTWQGMQKLLETGKVKSIGVSNFQITHLEKLLSHPSCKVVPAVNQIELHPYNPSPNPPLQYSPKLLAYCSSKNIHCTAYSCLGGHNNSPINGHTNLTSDPVILKLAKSKQKTPAQVLLMWNIQRGVSVIPKSVSPSRIENNFDLDGWSLTKEEFAEISAIKTRSKVVADGWMPIRVFLGDDE</sequence>
<evidence type="ECO:0000313" key="11">
    <source>
        <dbReference type="Proteomes" id="UP000214365"/>
    </source>
</evidence>
<comment type="caution">
    <text evidence="10">The sequence shown here is derived from an EMBL/GenBank/DDBJ whole genome shotgun (WGS) entry which is preliminary data.</text>
</comment>
<evidence type="ECO:0000313" key="10">
    <source>
        <dbReference type="EMBL" id="OKL57021.1"/>
    </source>
</evidence>
<dbReference type="AlphaFoldDB" id="A0A225A8E1"/>
<feature type="active site" description="Proton donor" evidence="6">
    <location>
        <position position="52"/>
    </location>
</feature>
<proteinExistence type="predicted"/>
<evidence type="ECO:0000256" key="2">
    <source>
        <dbReference type="ARBA" id="ARBA00023002"/>
    </source>
</evidence>
<feature type="domain" description="NADP-dependent oxidoreductase" evidence="9">
    <location>
        <begin position="19"/>
        <end position="288"/>
    </location>
</feature>
<protein>
    <recommendedName>
        <fullName evidence="1">D-xylose reductase [NAD(P)H]</fullName>
        <ecNumber evidence="1">1.1.1.307</ecNumber>
    </recommendedName>
</protein>
<dbReference type="Gene3D" id="3.20.20.100">
    <property type="entry name" value="NADP-dependent oxidoreductase domain"/>
    <property type="match status" value="1"/>
</dbReference>
<evidence type="ECO:0000256" key="6">
    <source>
        <dbReference type="PIRSR" id="PIRSR000097-1"/>
    </source>
</evidence>
<dbReference type="PANTHER" id="PTHR11732">
    <property type="entry name" value="ALDO/KETO REDUCTASE"/>
    <property type="match status" value="1"/>
</dbReference>
<dbReference type="InterPro" id="IPR036812">
    <property type="entry name" value="NAD(P)_OxRdtase_dom_sf"/>
</dbReference>
<dbReference type="InterPro" id="IPR018170">
    <property type="entry name" value="Aldo/ket_reductase_CS"/>
</dbReference>
<comment type="function">
    <text evidence="3">Catalyzes the initial reaction in the xylose utilization pathway by reducing D-xylose into xylitol. Xylose is a major component of hemicelluloses such as xylan. Most fungi utilize D-xylose via three enzymatic reactions, xylose reductase (XR), xylitol dehydrogenase (XDH), and xylulokinase, to form xylulose 5-phosphate, which enters pentose phosphate pathway.</text>
</comment>